<dbReference type="Pfam" id="PF17482">
    <property type="entry name" value="Phage_sheath_1C"/>
    <property type="match status" value="1"/>
</dbReference>
<dbReference type="Pfam" id="PF04984">
    <property type="entry name" value="Phage_sheath_1"/>
    <property type="match status" value="1"/>
</dbReference>
<sequence length="526" mass="57330">MPEYLAPGVYVEEISTGPRPIEGVGTSTAGMVGQTERGPERPTLVTGWLEYQRLFGGYIDSSYLSYAVQGFFENGGQRCVIARVVGQGQDGTATRAGGEVGGLNVSAIGRGAWGNGVRLRVSPSDPTAPDGSPRRFTVTILYYRTAPPDPFIDPLSADRDDLANPNRRDPDLPPEIFTDLTDLDGDSNNAAAIINARSNLVRVGWVDDPGVLAATDGYVVLEGGSDATVGVDDYIGDEDQLGNNEELYGRGRGLRGLELVDDIAILLAPDEARAEFGVNLTNAVIRQCELLKDRFAVVSTLPGAADVTRLRPPADTLYAGFYYPWIKVFNATTNRRVLVPPGGHVAGIMARTDIERGVHKAPANEVVRGALELEFPVTKGKQDLLNPRGVNCIRDFSSDGRGIRLWGARTMSSDPMWKYVNVRRLFIFIEESIEQNTQWVVFEPNSDTTWAAVSRTITNFLIGVWRSGALMGLTAEEAFFVKCDRTTMTQDDIDNGRLICYIGIAPVKPAEFVIFRISQKTAETEA</sequence>
<feature type="domain" description="Tail sheath protein subtilisin-like" evidence="3">
    <location>
        <begin position="280"/>
        <end position="411"/>
    </location>
</feature>
<feature type="region of interest" description="Disordered" evidence="2">
    <location>
        <begin position="20"/>
        <end position="39"/>
    </location>
</feature>
<dbReference type="InterPro" id="IPR052042">
    <property type="entry name" value="Tail_sheath_structural"/>
</dbReference>
<dbReference type="OrthoDB" id="9767864at2"/>
<proteinExistence type="inferred from homology"/>
<evidence type="ECO:0000256" key="1">
    <source>
        <dbReference type="ARBA" id="ARBA00008005"/>
    </source>
</evidence>
<dbReference type="PANTHER" id="PTHR35861:SF1">
    <property type="entry name" value="PHAGE TAIL SHEATH PROTEIN"/>
    <property type="match status" value="1"/>
</dbReference>
<feature type="compositionally biased region" description="Basic and acidic residues" evidence="2">
    <location>
        <begin position="156"/>
        <end position="171"/>
    </location>
</feature>
<dbReference type="KEGG" id="pbf:CFX0092_B0697"/>
<protein>
    <submittedName>
        <fullName evidence="5">Phage tail sheath family protein</fullName>
    </submittedName>
</protein>
<evidence type="ECO:0000313" key="6">
    <source>
        <dbReference type="Proteomes" id="UP000215027"/>
    </source>
</evidence>
<reference evidence="5" key="1">
    <citation type="submission" date="2016-01" db="EMBL/GenBank/DDBJ databases">
        <authorList>
            <person name="Mcilroy J.S."/>
            <person name="Karst M S."/>
            <person name="Albertsen M."/>
        </authorList>
    </citation>
    <scope>NUCLEOTIDE SEQUENCE</scope>
    <source>
        <strain evidence="5">Cfx-K</strain>
    </source>
</reference>
<evidence type="ECO:0000259" key="3">
    <source>
        <dbReference type="Pfam" id="PF04984"/>
    </source>
</evidence>
<feature type="domain" description="Tail sheath protein C-terminal" evidence="4">
    <location>
        <begin position="412"/>
        <end position="519"/>
    </location>
</feature>
<dbReference type="Gene3D" id="3.40.50.11780">
    <property type="match status" value="2"/>
</dbReference>
<dbReference type="AlphaFoldDB" id="A0A160T715"/>
<feature type="region of interest" description="Disordered" evidence="2">
    <location>
        <begin position="151"/>
        <end position="174"/>
    </location>
</feature>
<dbReference type="Proteomes" id="UP000215027">
    <property type="component" value="Chromosome II"/>
</dbReference>
<dbReference type="InterPro" id="IPR035089">
    <property type="entry name" value="Phage_sheath_subtilisin"/>
</dbReference>
<keyword evidence="6" id="KW-1185">Reference proteome</keyword>
<dbReference type="EMBL" id="LN890656">
    <property type="protein sequence ID" value="CUS06231.1"/>
    <property type="molecule type" value="Genomic_DNA"/>
</dbReference>
<dbReference type="InterPro" id="IPR020287">
    <property type="entry name" value="Tail_sheath_C"/>
</dbReference>
<comment type="similarity">
    <text evidence="1">Belongs to the myoviridae tail sheath protein family.</text>
</comment>
<evidence type="ECO:0000259" key="4">
    <source>
        <dbReference type="Pfam" id="PF17482"/>
    </source>
</evidence>
<evidence type="ECO:0000256" key="2">
    <source>
        <dbReference type="SAM" id="MobiDB-lite"/>
    </source>
</evidence>
<organism evidence="5 6">
    <name type="scientific">Candidatus Promineifilum breve</name>
    <dbReference type="NCBI Taxonomy" id="1806508"/>
    <lineage>
        <taxon>Bacteria</taxon>
        <taxon>Bacillati</taxon>
        <taxon>Chloroflexota</taxon>
        <taxon>Ardenticatenia</taxon>
        <taxon>Candidatus Promineifilales</taxon>
        <taxon>Candidatus Promineifilaceae</taxon>
        <taxon>Candidatus Promineifilum</taxon>
    </lineage>
</organism>
<evidence type="ECO:0000313" key="5">
    <source>
        <dbReference type="EMBL" id="CUS06231.1"/>
    </source>
</evidence>
<gene>
    <name evidence="5" type="ORF">CFX0092_B0697</name>
</gene>
<dbReference type="PANTHER" id="PTHR35861">
    <property type="match status" value="1"/>
</dbReference>
<dbReference type="RefSeq" id="WP_095045536.1">
    <property type="nucleotide sequence ID" value="NZ_LN890656.1"/>
</dbReference>
<name>A0A160T715_9CHLR</name>
<accession>A0A160T715</accession>